<feature type="active site" evidence="9">
    <location>
        <position position="10"/>
    </location>
</feature>
<dbReference type="UniPathway" id="UPA00056">
    <property type="reaction ID" value="UER00094"/>
</dbReference>
<comment type="caution">
    <text evidence="12">The sequence shown here is derived from an EMBL/GenBank/DDBJ whole genome shotgun (WGS) entry which is preliminary data.</text>
</comment>
<dbReference type="Pfam" id="PF08544">
    <property type="entry name" value="GHMP_kinases_C"/>
    <property type="match status" value="1"/>
</dbReference>
<keyword evidence="9" id="KW-0414">Isoprene biosynthesis</keyword>
<evidence type="ECO:0000256" key="2">
    <source>
        <dbReference type="ARBA" id="ARBA00012052"/>
    </source>
</evidence>
<dbReference type="InterPro" id="IPR036554">
    <property type="entry name" value="GHMP_kinase_C_sf"/>
</dbReference>
<reference evidence="12 13" key="1">
    <citation type="journal article" date="2011" name="J. Bacteriol.">
        <title>Genome Sequence of Lactobacillus salivarius GJ-24, a Probiotic Strain Isolated from Healthy Adult Intestine.</title>
        <authorList>
            <person name="Cho Y.J."/>
            <person name="Choi J.K."/>
            <person name="Kim J.H."/>
            <person name="Lim Y.S."/>
            <person name="Ham J.S."/>
            <person name="Kang D.K."/>
            <person name="Chun J."/>
            <person name="Paik H.D."/>
            <person name="Kim G.B."/>
        </authorList>
    </citation>
    <scope>NUCLEOTIDE SEQUENCE [LARGE SCALE GENOMIC DNA]</scope>
    <source>
        <strain evidence="12 13">GJ-24</strain>
    </source>
</reference>
<comment type="similarity">
    <text evidence="1 9">Belongs to the GHMP kinase family. IspE subfamily.</text>
</comment>
<keyword evidence="5 9" id="KW-0547">Nucleotide-binding</keyword>
<feature type="binding site" evidence="9">
    <location>
        <begin position="95"/>
        <end position="105"/>
    </location>
    <ligand>
        <name>ATP</name>
        <dbReference type="ChEBI" id="CHEBI:30616"/>
    </ligand>
</feature>
<dbReference type="AlphaFoldDB" id="F7QRU1"/>
<dbReference type="Proteomes" id="UP000003074">
    <property type="component" value="Unassembled WGS sequence"/>
</dbReference>
<keyword evidence="4 9" id="KW-0808">Transferase</keyword>
<dbReference type="SUPFAM" id="SSF55060">
    <property type="entry name" value="GHMP Kinase, C-terminal domain"/>
    <property type="match status" value="1"/>
</dbReference>
<evidence type="ECO:0000259" key="11">
    <source>
        <dbReference type="Pfam" id="PF08544"/>
    </source>
</evidence>
<keyword evidence="6 9" id="KW-0418">Kinase</keyword>
<evidence type="ECO:0000256" key="8">
    <source>
        <dbReference type="ARBA" id="ARBA00032554"/>
    </source>
</evidence>
<feature type="domain" description="GHMP kinase C-terminal" evidence="11">
    <location>
        <begin position="199"/>
        <end position="275"/>
    </location>
</feature>
<dbReference type="PATRIC" id="fig|1041521.3.peg.7"/>
<comment type="function">
    <text evidence="9">Catalyzes the phosphorylation of the position 2 hydroxy group of 4-diphosphocytidyl-2C-methyl-D-erythritol.</text>
</comment>
<dbReference type="Pfam" id="PF00288">
    <property type="entry name" value="GHMP_kinases_N"/>
    <property type="match status" value="1"/>
</dbReference>
<evidence type="ECO:0000256" key="1">
    <source>
        <dbReference type="ARBA" id="ARBA00009684"/>
    </source>
</evidence>
<evidence type="ECO:0000256" key="6">
    <source>
        <dbReference type="ARBA" id="ARBA00022777"/>
    </source>
</evidence>
<dbReference type="FunFam" id="3.30.70.890:FF:000006">
    <property type="entry name" value="4-diphosphocytidyl-2-C-methyl-D-erythritol kinase"/>
    <property type="match status" value="1"/>
</dbReference>
<dbReference type="InterPro" id="IPR020568">
    <property type="entry name" value="Ribosomal_Su5_D2-typ_SF"/>
</dbReference>
<dbReference type="RefSeq" id="WP_003707039.1">
    <property type="nucleotide sequence ID" value="NZ_AFOI01000001.1"/>
</dbReference>
<dbReference type="Gene3D" id="3.30.230.10">
    <property type="match status" value="1"/>
</dbReference>
<evidence type="ECO:0000256" key="5">
    <source>
        <dbReference type="ARBA" id="ARBA00022741"/>
    </source>
</evidence>
<organism evidence="12 13">
    <name type="scientific">Ligilactobacillus salivarius GJ-24</name>
    <dbReference type="NCBI Taxonomy" id="1041521"/>
    <lineage>
        <taxon>Bacteria</taxon>
        <taxon>Bacillati</taxon>
        <taxon>Bacillota</taxon>
        <taxon>Bacilli</taxon>
        <taxon>Lactobacillales</taxon>
        <taxon>Lactobacillaceae</taxon>
        <taxon>Ligilactobacillus</taxon>
    </lineage>
</organism>
<evidence type="ECO:0000256" key="9">
    <source>
        <dbReference type="HAMAP-Rule" id="MF_00061"/>
    </source>
</evidence>
<dbReference type="NCBIfam" id="TIGR00154">
    <property type="entry name" value="ispE"/>
    <property type="match status" value="1"/>
</dbReference>
<dbReference type="InterPro" id="IPR004424">
    <property type="entry name" value="IspE"/>
</dbReference>
<proteinExistence type="inferred from homology"/>
<dbReference type="PIRSF" id="PIRSF010376">
    <property type="entry name" value="IspE"/>
    <property type="match status" value="1"/>
</dbReference>
<feature type="domain" description="GHMP kinase N-terminal" evidence="10">
    <location>
        <begin position="67"/>
        <end position="144"/>
    </location>
</feature>
<dbReference type="InterPro" id="IPR014721">
    <property type="entry name" value="Ribsml_uS5_D2-typ_fold_subgr"/>
</dbReference>
<evidence type="ECO:0000256" key="3">
    <source>
        <dbReference type="ARBA" id="ARBA00017473"/>
    </source>
</evidence>
<dbReference type="GO" id="GO:0050515">
    <property type="term" value="F:4-(cytidine 5'-diphospho)-2-C-methyl-D-erythritol kinase activity"/>
    <property type="evidence" value="ECO:0007669"/>
    <property type="project" value="UniProtKB-UniRule"/>
</dbReference>
<accession>F7QRU1</accession>
<dbReference type="EC" id="2.7.1.148" evidence="2 9"/>
<gene>
    <name evidence="9" type="primary">ispE</name>
    <name evidence="12" type="ORF">LSGJ_00007</name>
</gene>
<dbReference type="GO" id="GO:0019288">
    <property type="term" value="P:isopentenyl diphosphate biosynthetic process, methylerythritol 4-phosphate pathway"/>
    <property type="evidence" value="ECO:0007669"/>
    <property type="project" value="UniProtKB-UniRule"/>
</dbReference>
<dbReference type="HAMAP" id="MF_00061">
    <property type="entry name" value="IspE"/>
    <property type="match status" value="1"/>
</dbReference>
<feature type="active site" evidence="9">
    <location>
        <position position="137"/>
    </location>
</feature>
<dbReference type="Gene3D" id="3.30.70.890">
    <property type="entry name" value="GHMP kinase, C-terminal domain"/>
    <property type="match status" value="1"/>
</dbReference>
<comment type="catalytic activity">
    <reaction evidence="9">
        <text>4-CDP-2-C-methyl-D-erythritol + ATP = 4-CDP-2-C-methyl-D-erythritol 2-phosphate + ADP + H(+)</text>
        <dbReference type="Rhea" id="RHEA:18437"/>
        <dbReference type="ChEBI" id="CHEBI:15378"/>
        <dbReference type="ChEBI" id="CHEBI:30616"/>
        <dbReference type="ChEBI" id="CHEBI:57823"/>
        <dbReference type="ChEBI" id="CHEBI:57919"/>
        <dbReference type="ChEBI" id="CHEBI:456216"/>
        <dbReference type="EC" id="2.7.1.148"/>
    </reaction>
</comment>
<dbReference type="SUPFAM" id="SSF54211">
    <property type="entry name" value="Ribosomal protein S5 domain 2-like"/>
    <property type="match status" value="1"/>
</dbReference>
<evidence type="ECO:0000313" key="12">
    <source>
        <dbReference type="EMBL" id="EGM52617.1"/>
    </source>
</evidence>
<evidence type="ECO:0000259" key="10">
    <source>
        <dbReference type="Pfam" id="PF00288"/>
    </source>
</evidence>
<evidence type="ECO:0000256" key="4">
    <source>
        <dbReference type="ARBA" id="ARBA00022679"/>
    </source>
</evidence>
<dbReference type="GO" id="GO:0005524">
    <property type="term" value="F:ATP binding"/>
    <property type="evidence" value="ECO:0007669"/>
    <property type="project" value="UniProtKB-UniRule"/>
</dbReference>
<protein>
    <recommendedName>
        <fullName evidence="3 9">4-diphosphocytidyl-2-C-methyl-D-erythritol kinase</fullName>
        <shortName evidence="9">CMK</shortName>
        <ecNumber evidence="2 9">2.7.1.148</ecNumber>
    </recommendedName>
    <alternativeName>
        <fullName evidence="8 9">4-(cytidine-5'-diphospho)-2-C-methyl-D-erythritol kinase</fullName>
    </alternativeName>
</protein>
<dbReference type="InterPro" id="IPR013750">
    <property type="entry name" value="GHMP_kinase_C_dom"/>
</dbReference>
<dbReference type="GO" id="GO:0016114">
    <property type="term" value="P:terpenoid biosynthetic process"/>
    <property type="evidence" value="ECO:0007669"/>
    <property type="project" value="UniProtKB-UniRule"/>
</dbReference>
<evidence type="ECO:0000256" key="7">
    <source>
        <dbReference type="ARBA" id="ARBA00022840"/>
    </source>
</evidence>
<dbReference type="PANTHER" id="PTHR43527:SF2">
    <property type="entry name" value="4-DIPHOSPHOCYTIDYL-2-C-METHYL-D-ERYTHRITOL KINASE, CHLOROPLASTIC"/>
    <property type="match status" value="1"/>
</dbReference>
<keyword evidence="7 9" id="KW-0067">ATP-binding</keyword>
<name>F7QRU1_9LACO</name>
<dbReference type="EMBL" id="AFOI01000001">
    <property type="protein sequence ID" value="EGM52617.1"/>
    <property type="molecule type" value="Genomic_DNA"/>
</dbReference>
<dbReference type="InterPro" id="IPR006204">
    <property type="entry name" value="GHMP_kinase_N_dom"/>
</dbReference>
<dbReference type="PANTHER" id="PTHR43527">
    <property type="entry name" value="4-DIPHOSPHOCYTIDYL-2-C-METHYL-D-ERYTHRITOL KINASE, CHLOROPLASTIC"/>
    <property type="match status" value="1"/>
</dbReference>
<sequence>MEISEKAPAKLNLSLDTPFRHQDGEPEWRMVMTAIDLSDYVHIKTIPNSKEITVQTNTGFLPCDQRNLAYQAAKLLQSKLDKPEGVEIEIDKHIPVSAGMGGGSADAAAVLRGLNKIWNLNMSREELAKLALTIDSDVPFCVYSEPALVTGRGEKITPIGPLPPMWLVIAKPQASVSTPTILRQIHEQHLNHQEVQNVVSAIKQQDFDKMCRHMGNALEPITMKKCPDIIKIKDKMLQFGADAAQMSGSGPTVFGISQKKSRATHIYNSLRGFCKEVYLVRALDSLTQNK</sequence>
<comment type="pathway">
    <text evidence="9">Isoprenoid biosynthesis; isopentenyl diphosphate biosynthesis via DXP pathway; isopentenyl diphosphate from 1-deoxy-D-xylulose 5-phosphate: step 3/6.</text>
</comment>
<evidence type="ECO:0000313" key="13">
    <source>
        <dbReference type="Proteomes" id="UP000003074"/>
    </source>
</evidence>